<name>A0ABM6TIC9_9CAUL</name>
<evidence type="ECO:0000256" key="5">
    <source>
        <dbReference type="ARBA" id="ARBA00023237"/>
    </source>
</evidence>
<gene>
    <name evidence="7" type="ORF">B7G68_12525</name>
</gene>
<organism evidence="7 8">
    <name type="scientific">Caulobacter segnis</name>
    <dbReference type="NCBI Taxonomy" id="88688"/>
    <lineage>
        <taxon>Bacteria</taxon>
        <taxon>Pseudomonadati</taxon>
        <taxon>Pseudomonadota</taxon>
        <taxon>Alphaproteobacteria</taxon>
        <taxon>Caulobacterales</taxon>
        <taxon>Caulobacteraceae</taxon>
        <taxon>Caulobacter</taxon>
    </lineage>
</organism>
<sequence length="267" mass="28826">MSDLSKMKLPLLTLCLILPAASAARAQDGDGLRLSLGAAGVYRPEFKGSKDYEFKPLPFVALRYGRGDYYVALEGPSLRVNLVPGGFVEAGPMITYDRGRDDDIKNLTVRRLGEIDAAVNAGVFIRKRFDVGQDALSVGIEALTDTGKVHEGKLARFEVAYDRQLTDRWSLGVDASATWADRKYMRTYYGVSAAGAAASGLTPYTAKAGVESVDVGASLRYKISDRWSALARGGYSRLVDSAADSPIVAREGSANQGQLVFALMYSF</sequence>
<evidence type="ECO:0000256" key="2">
    <source>
        <dbReference type="ARBA" id="ARBA00005722"/>
    </source>
</evidence>
<dbReference type="Proteomes" id="UP000240527">
    <property type="component" value="Chromosome"/>
</dbReference>
<reference evidence="7 8" key="1">
    <citation type="journal article" date="2015" name="Biotechnol. Bioeng.">
        <title>Genome sequence and phenotypic characterization of Caulobacter segnis.</title>
        <authorList>
            <person name="Patel S."/>
            <person name="Fletcher B."/>
            <person name="Scott D.C."/>
            <person name="Ely B."/>
        </authorList>
    </citation>
    <scope>NUCLEOTIDE SEQUENCE [LARGE SCALE GENOMIC DNA]</scope>
    <source>
        <strain evidence="7 8">TK0059</strain>
    </source>
</reference>
<evidence type="ECO:0000256" key="3">
    <source>
        <dbReference type="ARBA" id="ARBA00022729"/>
    </source>
</evidence>
<comment type="similarity">
    <text evidence="2">Belongs to the MipA/OmpV family.</text>
</comment>
<keyword evidence="5" id="KW-0998">Cell outer membrane</keyword>
<protein>
    <submittedName>
        <fullName evidence="7">MipA/OmpV family protein</fullName>
    </submittedName>
</protein>
<keyword evidence="4" id="KW-0472">Membrane</keyword>
<evidence type="ECO:0000256" key="6">
    <source>
        <dbReference type="SAM" id="SignalP"/>
    </source>
</evidence>
<dbReference type="PANTHER" id="PTHR38776">
    <property type="entry name" value="MLTA-INTERACTING PROTEIN-RELATED"/>
    <property type="match status" value="1"/>
</dbReference>
<comment type="subcellular location">
    <subcellularLocation>
        <location evidence="1">Cell outer membrane</location>
    </subcellularLocation>
</comment>
<proteinExistence type="inferred from homology"/>
<dbReference type="Pfam" id="PF06629">
    <property type="entry name" value="MipA"/>
    <property type="match status" value="1"/>
</dbReference>
<keyword evidence="8" id="KW-1185">Reference proteome</keyword>
<dbReference type="EMBL" id="CP027850">
    <property type="protein sequence ID" value="AVQ02598.1"/>
    <property type="molecule type" value="Genomic_DNA"/>
</dbReference>
<evidence type="ECO:0000313" key="8">
    <source>
        <dbReference type="Proteomes" id="UP000240527"/>
    </source>
</evidence>
<evidence type="ECO:0000313" key="7">
    <source>
        <dbReference type="EMBL" id="AVQ02598.1"/>
    </source>
</evidence>
<feature type="chain" id="PRO_5046099360" evidence="6">
    <location>
        <begin position="27"/>
        <end position="267"/>
    </location>
</feature>
<dbReference type="InterPro" id="IPR010583">
    <property type="entry name" value="MipA"/>
</dbReference>
<accession>A0ABM6TIC9</accession>
<keyword evidence="3 6" id="KW-0732">Signal</keyword>
<evidence type="ECO:0000256" key="1">
    <source>
        <dbReference type="ARBA" id="ARBA00004442"/>
    </source>
</evidence>
<dbReference type="PANTHER" id="PTHR38776:SF1">
    <property type="entry name" value="MLTA-INTERACTING PROTEIN-RELATED"/>
    <property type="match status" value="1"/>
</dbReference>
<evidence type="ECO:0000256" key="4">
    <source>
        <dbReference type="ARBA" id="ARBA00023136"/>
    </source>
</evidence>
<feature type="signal peptide" evidence="6">
    <location>
        <begin position="1"/>
        <end position="26"/>
    </location>
</feature>